<evidence type="ECO:0000313" key="2">
    <source>
        <dbReference type="Proteomes" id="UP000789342"/>
    </source>
</evidence>
<dbReference type="Proteomes" id="UP000789342">
    <property type="component" value="Unassembled WGS sequence"/>
</dbReference>
<proteinExistence type="predicted"/>
<dbReference type="EMBL" id="CAJVPV010034259">
    <property type="protein sequence ID" value="CAG8748543.1"/>
    <property type="molecule type" value="Genomic_DNA"/>
</dbReference>
<feature type="non-terminal residue" evidence="1">
    <location>
        <position position="1"/>
    </location>
</feature>
<protein>
    <submittedName>
        <fullName evidence="1">8446_t:CDS:1</fullName>
    </submittedName>
</protein>
<dbReference type="AlphaFoldDB" id="A0A9N9IUJ9"/>
<sequence length="56" mass="6286">QGKAFQHMMAIFDPAFQVSSNITCKNLVAEAYENSVKKVKALIMETYEFATITVDL</sequence>
<keyword evidence="2" id="KW-1185">Reference proteome</keyword>
<comment type="caution">
    <text evidence="1">The sequence shown here is derived from an EMBL/GenBank/DDBJ whole genome shotgun (WGS) entry which is preliminary data.</text>
</comment>
<reference evidence="1" key="1">
    <citation type="submission" date="2021-06" db="EMBL/GenBank/DDBJ databases">
        <authorList>
            <person name="Kallberg Y."/>
            <person name="Tangrot J."/>
            <person name="Rosling A."/>
        </authorList>
    </citation>
    <scope>NUCLEOTIDE SEQUENCE</scope>
    <source>
        <strain evidence="1">CL551</strain>
    </source>
</reference>
<name>A0A9N9IUJ9_9GLOM</name>
<organism evidence="1 2">
    <name type="scientific">Acaulospora morrowiae</name>
    <dbReference type="NCBI Taxonomy" id="94023"/>
    <lineage>
        <taxon>Eukaryota</taxon>
        <taxon>Fungi</taxon>
        <taxon>Fungi incertae sedis</taxon>
        <taxon>Mucoromycota</taxon>
        <taxon>Glomeromycotina</taxon>
        <taxon>Glomeromycetes</taxon>
        <taxon>Diversisporales</taxon>
        <taxon>Acaulosporaceae</taxon>
        <taxon>Acaulospora</taxon>
    </lineage>
</organism>
<gene>
    <name evidence="1" type="ORF">AMORRO_LOCUS15195</name>
</gene>
<evidence type="ECO:0000313" key="1">
    <source>
        <dbReference type="EMBL" id="CAG8748543.1"/>
    </source>
</evidence>
<accession>A0A9N9IUJ9</accession>